<feature type="transmembrane region" description="Helical" evidence="1">
    <location>
        <begin position="479"/>
        <end position="502"/>
    </location>
</feature>
<accession>A0A3E3IYI8</accession>
<feature type="transmembrane region" description="Helical" evidence="1">
    <location>
        <begin position="313"/>
        <end position="331"/>
    </location>
</feature>
<dbReference type="AlphaFoldDB" id="A0A3E3IYI8"/>
<gene>
    <name evidence="3" type="ORF">DWY69_09550</name>
    <name evidence="2" type="ORF">DXC51_20145</name>
</gene>
<feature type="transmembrane region" description="Helical" evidence="1">
    <location>
        <begin position="343"/>
        <end position="365"/>
    </location>
</feature>
<reference evidence="3 5" key="1">
    <citation type="submission" date="2018-08" db="EMBL/GenBank/DDBJ databases">
        <title>A genome reference for cultivated species of the human gut microbiota.</title>
        <authorList>
            <person name="Zou Y."/>
            <person name="Xue W."/>
            <person name="Luo G."/>
        </authorList>
    </citation>
    <scope>NUCLEOTIDE SEQUENCE [LARGE SCALE GENOMIC DNA]</scope>
    <source>
        <strain evidence="3 5">AF26-4BH</strain>
        <strain evidence="2">TF05-5AC</strain>
    </source>
</reference>
<feature type="transmembrane region" description="Helical" evidence="1">
    <location>
        <begin position="431"/>
        <end position="448"/>
    </location>
</feature>
<feature type="transmembrane region" description="Helical" evidence="1">
    <location>
        <begin position="261"/>
        <end position="282"/>
    </location>
</feature>
<evidence type="ECO:0000313" key="2">
    <source>
        <dbReference type="EMBL" id="RGE57146.1"/>
    </source>
</evidence>
<feature type="transmembrane region" description="Helical" evidence="1">
    <location>
        <begin position="212"/>
        <end position="232"/>
    </location>
</feature>
<comment type="caution">
    <text evidence="3">The sequence shown here is derived from an EMBL/GenBank/DDBJ whole genome shotgun (WGS) entry which is preliminary data.</text>
</comment>
<protein>
    <submittedName>
        <fullName evidence="3">Uncharacterized protein</fullName>
    </submittedName>
</protein>
<proteinExistence type="predicted"/>
<evidence type="ECO:0000313" key="5">
    <source>
        <dbReference type="Proteomes" id="UP000261166"/>
    </source>
</evidence>
<feature type="transmembrane region" description="Helical" evidence="1">
    <location>
        <begin position="455"/>
        <end position="473"/>
    </location>
</feature>
<keyword evidence="1" id="KW-0812">Transmembrane</keyword>
<dbReference type="EMBL" id="QVLV01000017">
    <property type="protein sequence ID" value="RGE57146.1"/>
    <property type="molecule type" value="Genomic_DNA"/>
</dbReference>
<dbReference type="Proteomes" id="UP000261166">
    <property type="component" value="Unassembled WGS sequence"/>
</dbReference>
<evidence type="ECO:0000313" key="3">
    <source>
        <dbReference type="EMBL" id="RGE72140.1"/>
    </source>
</evidence>
<organism evidence="3 5">
    <name type="scientific">Eisenbergiella massiliensis</name>
    <dbReference type="NCBI Taxonomy" id="1720294"/>
    <lineage>
        <taxon>Bacteria</taxon>
        <taxon>Bacillati</taxon>
        <taxon>Bacillota</taxon>
        <taxon>Clostridia</taxon>
        <taxon>Lachnospirales</taxon>
        <taxon>Lachnospiraceae</taxon>
        <taxon>Eisenbergiella</taxon>
    </lineage>
</organism>
<dbReference type="Proteomes" id="UP000260812">
    <property type="component" value="Unassembled WGS sequence"/>
</dbReference>
<keyword evidence="4" id="KW-1185">Reference proteome</keyword>
<evidence type="ECO:0000256" key="1">
    <source>
        <dbReference type="SAM" id="Phobius"/>
    </source>
</evidence>
<feature type="transmembrane region" description="Helical" evidence="1">
    <location>
        <begin position="289"/>
        <end position="307"/>
    </location>
</feature>
<keyword evidence="1" id="KW-0472">Membrane</keyword>
<keyword evidence="1" id="KW-1133">Transmembrane helix</keyword>
<feature type="transmembrane region" description="Helical" evidence="1">
    <location>
        <begin position="239"/>
        <end position="255"/>
    </location>
</feature>
<evidence type="ECO:0000313" key="4">
    <source>
        <dbReference type="Proteomes" id="UP000260812"/>
    </source>
</evidence>
<dbReference type="EMBL" id="QVLU01000007">
    <property type="protein sequence ID" value="RGE72140.1"/>
    <property type="molecule type" value="Genomic_DNA"/>
</dbReference>
<name>A0A3E3IYI8_9FIRM</name>
<sequence>MYIFSILLLVFTFYKNPFDKINDEEFREFNSSNSEALAVGGFIAAENNENKTGYGLGYWYDESGGVWDWGNSWNTYNKVMIKINNDEYTDSISNKTSAFLIPQNDYTNNKYQVGNKVTFINGESRTITSVKEYPDKIGEVGEYGIYLEVTVEGDDLLEVSMYGNIEDYVVTDKKGNVYPGGAFKEYVSQVGLQGKIYSIFADIFNYNNEVKIIRITNCIFLAIILIGICLLISQKYNQLLGTVFFVVFWLSPWIIKFAPSMYWVEFLWFLPMLIGLYCLINIDKKRTRIVCYIFIGLAIMLKSLCGYEYITNVMLGGIEFFLIEIILAMFKKDRKKLLSLLKTTFFLGISSIVGFMLALTVHSILRGNGDIITGLVRIIKEDAMRRTFSIGIQNSALNDIALESIEASVVSVVIKYCNFSTDIILGIPGNLFNLISFMPIFICVYNFYKRRKTNNFVVFYFVSLLVSASWFILGKGHSYIHTSLNFVMWYFGFVQFCIYIIIKQFINIMYERKESMGSN</sequence>